<dbReference type="Proteomes" id="UP000255417">
    <property type="component" value="Unassembled WGS sequence"/>
</dbReference>
<evidence type="ECO:0000256" key="4">
    <source>
        <dbReference type="ARBA" id="ARBA00023136"/>
    </source>
</evidence>
<organism evidence="6 7">
    <name type="scientific">Phocoenobacter uteri</name>
    <dbReference type="NCBI Taxonomy" id="146806"/>
    <lineage>
        <taxon>Bacteria</taxon>
        <taxon>Pseudomonadati</taxon>
        <taxon>Pseudomonadota</taxon>
        <taxon>Gammaproteobacteria</taxon>
        <taxon>Pasteurellales</taxon>
        <taxon>Pasteurellaceae</taxon>
        <taxon>Phocoenobacter</taxon>
    </lineage>
</organism>
<evidence type="ECO:0000313" key="7">
    <source>
        <dbReference type="Proteomes" id="UP000255417"/>
    </source>
</evidence>
<evidence type="ECO:0000256" key="3">
    <source>
        <dbReference type="ARBA" id="ARBA00022989"/>
    </source>
</evidence>
<dbReference type="InterPro" id="IPR007318">
    <property type="entry name" value="Phopholipid_MeTrfase"/>
</dbReference>
<feature type="transmembrane region" description="Helical" evidence="5">
    <location>
        <begin position="93"/>
        <end position="118"/>
    </location>
</feature>
<comment type="subcellular location">
    <subcellularLocation>
        <location evidence="1">Endomembrane system</location>
        <topology evidence="1">Multi-pass membrane protein</topology>
    </subcellularLocation>
</comment>
<feature type="transmembrane region" description="Helical" evidence="5">
    <location>
        <begin position="33"/>
        <end position="55"/>
    </location>
</feature>
<proteinExistence type="predicted"/>
<name>A0A379CCK6_9PAST</name>
<dbReference type="GO" id="GO:0016740">
    <property type="term" value="F:transferase activity"/>
    <property type="evidence" value="ECO:0007669"/>
    <property type="project" value="UniProtKB-ARBA"/>
</dbReference>
<dbReference type="Pfam" id="PF04191">
    <property type="entry name" value="PEMT"/>
    <property type="match status" value="1"/>
</dbReference>
<keyword evidence="7" id="KW-1185">Reference proteome</keyword>
<gene>
    <name evidence="6" type="ORF">NCTC12872_01450</name>
</gene>
<accession>A0A379CCK6</accession>
<dbReference type="Gene3D" id="1.20.120.1630">
    <property type="match status" value="1"/>
</dbReference>
<sequence length="147" mass="16957">MALKIPPPILFLFTALLMKLMPNMEIFQCHIDIGVIILLTIIGVIIDVFSLFAFFKQKTTASPFTPQNSSALITTGIYQITRNPMYLSLALYLGAWGIWLGNLLSLSGIVLFCGYITYFQIIPEEYYLEKIFGDEYRIYKQKVRRWL</sequence>
<evidence type="ECO:0000256" key="1">
    <source>
        <dbReference type="ARBA" id="ARBA00004127"/>
    </source>
</evidence>
<keyword evidence="4 5" id="KW-0472">Membrane</keyword>
<dbReference type="RefSeq" id="WP_115315936.1">
    <property type="nucleotide sequence ID" value="NZ_LWIF01000001.1"/>
</dbReference>
<keyword evidence="3 5" id="KW-1133">Transmembrane helix</keyword>
<dbReference type="PANTHER" id="PTHR12714">
    <property type="entry name" value="PROTEIN-S ISOPRENYLCYSTEINE O-METHYLTRANSFERASE"/>
    <property type="match status" value="1"/>
</dbReference>
<dbReference type="GO" id="GO:0012505">
    <property type="term" value="C:endomembrane system"/>
    <property type="evidence" value="ECO:0007669"/>
    <property type="project" value="UniProtKB-SubCell"/>
</dbReference>
<evidence type="ECO:0000313" key="6">
    <source>
        <dbReference type="EMBL" id="SUB59465.1"/>
    </source>
</evidence>
<dbReference type="EMBL" id="UGTA01000001">
    <property type="protein sequence ID" value="SUB59465.1"/>
    <property type="molecule type" value="Genomic_DNA"/>
</dbReference>
<dbReference type="PANTHER" id="PTHR12714:SF24">
    <property type="entry name" value="SLR1182 PROTEIN"/>
    <property type="match status" value="1"/>
</dbReference>
<reference evidence="6 7" key="1">
    <citation type="submission" date="2018-06" db="EMBL/GenBank/DDBJ databases">
        <authorList>
            <consortium name="Pathogen Informatics"/>
            <person name="Doyle S."/>
        </authorList>
    </citation>
    <scope>NUCLEOTIDE SEQUENCE [LARGE SCALE GENOMIC DNA]</scope>
    <source>
        <strain evidence="6 7">NCTC12872</strain>
    </source>
</reference>
<dbReference type="AlphaFoldDB" id="A0A379CCK6"/>
<protein>
    <recommendedName>
        <fullName evidence="8">Isoprenylcysteine carboxylmethyltransferase family protein</fullName>
    </recommendedName>
</protein>
<evidence type="ECO:0008006" key="8">
    <source>
        <dbReference type="Google" id="ProtNLM"/>
    </source>
</evidence>
<evidence type="ECO:0000256" key="5">
    <source>
        <dbReference type="SAM" id="Phobius"/>
    </source>
</evidence>
<dbReference type="OrthoDB" id="9811969at2"/>
<evidence type="ECO:0000256" key="2">
    <source>
        <dbReference type="ARBA" id="ARBA00022692"/>
    </source>
</evidence>
<keyword evidence="2 5" id="KW-0812">Transmembrane</keyword>